<evidence type="ECO:0000313" key="2">
    <source>
        <dbReference type="EMBL" id="MBJ6727507.1"/>
    </source>
</evidence>
<gene>
    <name evidence="2" type="ORF">JFN93_22560</name>
</gene>
<dbReference type="InterPro" id="IPR013783">
    <property type="entry name" value="Ig-like_fold"/>
</dbReference>
<dbReference type="InterPro" id="IPR003961">
    <property type="entry name" value="FN3_dom"/>
</dbReference>
<dbReference type="InterPro" id="IPR036116">
    <property type="entry name" value="FN3_sf"/>
</dbReference>
<dbReference type="EMBL" id="JAEMHM010000024">
    <property type="protein sequence ID" value="MBJ6727507.1"/>
    <property type="molecule type" value="Genomic_DNA"/>
</dbReference>
<reference evidence="2" key="1">
    <citation type="submission" date="2020-12" db="EMBL/GenBank/DDBJ databases">
        <title>Geomonas sp. Red875, isolated from river sediment.</title>
        <authorList>
            <person name="Xu Z."/>
            <person name="Zhang Z."/>
            <person name="Masuda Y."/>
            <person name="Itoh H."/>
            <person name="Senoo K."/>
        </authorList>
    </citation>
    <scope>NUCLEOTIDE SEQUENCE</scope>
    <source>
        <strain evidence="2">Red875</strain>
    </source>
</reference>
<proteinExistence type="predicted"/>
<name>A0A8J7S8D6_9BACT</name>
<keyword evidence="3" id="KW-1185">Reference proteome</keyword>
<dbReference type="AlphaFoldDB" id="A0A8J7S8D6"/>
<comment type="caution">
    <text evidence="2">The sequence shown here is derived from an EMBL/GenBank/DDBJ whole genome shotgun (WGS) entry which is preliminary data.</text>
</comment>
<dbReference type="SUPFAM" id="SSF49265">
    <property type="entry name" value="Fibronectin type III"/>
    <property type="match status" value="1"/>
</dbReference>
<dbReference type="Gene3D" id="2.60.40.10">
    <property type="entry name" value="Immunoglobulins"/>
    <property type="match status" value="1"/>
</dbReference>
<evidence type="ECO:0000259" key="1">
    <source>
        <dbReference type="PROSITE" id="PS50853"/>
    </source>
</evidence>
<dbReference type="RefSeq" id="WP_199386645.1">
    <property type="nucleotide sequence ID" value="NZ_JAEMHM010000024.1"/>
</dbReference>
<sequence length="223" mass="24579">MPYHPQLDITQVNVRVMPHLELGYFVVNLADALEVHPKYQDEGTIPYPLLKPPELRQIGLNHIAATKAAEGGDRGKISERDALRPITELHPVAIIRWAVIRSVVENDPSLLEGLGLPPKKKGLRSSAVTTELYAPQNPSAKNGKPGCVLITTNKVPKSHIYQVGVCKGDPSVDANWWLVGPYDHCRNMEVSGLDSGTLYFFRVMCIAGNLQSPWSAIITFRAP</sequence>
<accession>A0A8J7S8D6</accession>
<dbReference type="CDD" id="cd00063">
    <property type="entry name" value="FN3"/>
    <property type="match status" value="1"/>
</dbReference>
<evidence type="ECO:0000313" key="3">
    <source>
        <dbReference type="Proteomes" id="UP000636888"/>
    </source>
</evidence>
<feature type="domain" description="Fibronectin type-III" evidence="1">
    <location>
        <begin position="134"/>
        <end position="223"/>
    </location>
</feature>
<organism evidence="2 3">
    <name type="scientific">Geomesophilobacter sediminis</name>
    <dbReference type="NCBI Taxonomy" id="2798584"/>
    <lineage>
        <taxon>Bacteria</taxon>
        <taxon>Pseudomonadati</taxon>
        <taxon>Thermodesulfobacteriota</taxon>
        <taxon>Desulfuromonadia</taxon>
        <taxon>Geobacterales</taxon>
        <taxon>Geobacteraceae</taxon>
        <taxon>Geomesophilobacter</taxon>
    </lineage>
</organism>
<dbReference type="PROSITE" id="PS50853">
    <property type="entry name" value="FN3"/>
    <property type="match status" value="1"/>
</dbReference>
<protein>
    <submittedName>
        <fullName evidence="2">Fibronectin type III domain-containing protein</fullName>
    </submittedName>
</protein>
<dbReference type="Proteomes" id="UP000636888">
    <property type="component" value="Unassembled WGS sequence"/>
</dbReference>